<accession>A0A1M6RIL8</accession>
<proteinExistence type="predicted"/>
<evidence type="ECO:0000256" key="1">
    <source>
        <dbReference type="SAM" id="SignalP"/>
    </source>
</evidence>
<dbReference type="PROSITE" id="PS50012">
    <property type="entry name" value="RCC1_3"/>
    <property type="match status" value="2"/>
</dbReference>
<dbReference type="SUPFAM" id="SSF50985">
    <property type="entry name" value="RCC1/BLIP-II"/>
    <property type="match status" value="1"/>
</dbReference>
<dbReference type="PANTHER" id="PTHR45982">
    <property type="entry name" value="REGULATOR OF CHROMOSOME CONDENSATION"/>
    <property type="match status" value="1"/>
</dbReference>
<dbReference type="GO" id="GO:0005737">
    <property type="term" value="C:cytoplasm"/>
    <property type="evidence" value="ECO:0007669"/>
    <property type="project" value="TreeGrafter"/>
</dbReference>
<protein>
    <recommendedName>
        <fullName evidence="4">Alpha-tubulin suppressor</fullName>
    </recommendedName>
</protein>
<keyword evidence="3" id="KW-1185">Reference proteome</keyword>
<dbReference type="STRING" id="1848.SAMN05443637_1059"/>
<reference evidence="2 3" key="1">
    <citation type="submission" date="2016-11" db="EMBL/GenBank/DDBJ databases">
        <authorList>
            <person name="Jaros S."/>
            <person name="Januszkiewicz K."/>
            <person name="Wedrychowicz H."/>
        </authorList>
    </citation>
    <scope>NUCLEOTIDE SEQUENCE [LARGE SCALE GENOMIC DNA]</scope>
    <source>
        <strain evidence="2 3">DSM 43832</strain>
    </source>
</reference>
<dbReference type="AlphaFoldDB" id="A0A1M6RIL8"/>
<dbReference type="InterPro" id="IPR000408">
    <property type="entry name" value="Reg_chr_condens"/>
</dbReference>
<gene>
    <name evidence="2" type="ORF">SAMN05443637_1059</name>
</gene>
<dbReference type="Pfam" id="PF13540">
    <property type="entry name" value="RCC1_2"/>
    <property type="match status" value="1"/>
</dbReference>
<evidence type="ECO:0000313" key="2">
    <source>
        <dbReference type="EMBL" id="SHK32279.1"/>
    </source>
</evidence>
<evidence type="ECO:0008006" key="4">
    <source>
        <dbReference type="Google" id="ProtNLM"/>
    </source>
</evidence>
<organism evidence="2 3">
    <name type="scientific">Pseudonocardia thermophila</name>
    <dbReference type="NCBI Taxonomy" id="1848"/>
    <lineage>
        <taxon>Bacteria</taxon>
        <taxon>Bacillati</taxon>
        <taxon>Actinomycetota</taxon>
        <taxon>Actinomycetes</taxon>
        <taxon>Pseudonocardiales</taxon>
        <taxon>Pseudonocardiaceae</taxon>
        <taxon>Pseudonocardia</taxon>
    </lineage>
</organism>
<feature type="signal peptide" evidence="1">
    <location>
        <begin position="1"/>
        <end position="36"/>
    </location>
</feature>
<sequence>MARLITAAVVPSVVSMSLPRVLGAALPLLTAAALTACGPAVTGAPAPAPIRADHAAATLWTQYGATPTTSATDVASLGRSVLWLDTEGRVWTAEPAPAGPWQPTAVVGLPSGIVDIDGIERSDGEFTAAAVDSGGGVWMWGRITGADSAGPYDTVVTTPKRIEGVSGAHKVAVGPGVAFAVTAAGTVVSWGTSTDYELLGRTAPADVPQPPQELAGPTGVIDVAAGFPAVYALTREGTVWGWGSNNYSLLAPGDALTPDEPVLLPQLSGIVAIDAEDFTAYAVTGRGTVLAWGDGASGALSTRAVERAPIDAPVTVAGVDDAVEVAAGASGAMAVGRDGSVHVWGAYAVPDGKGGVRDNDAGTAVRLDWISGTVLVAVPPRQVQESYAFLVRP</sequence>
<name>A0A1M6RIL8_PSETH</name>
<dbReference type="PANTHER" id="PTHR45982:SF1">
    <property type="entry name" value="REGULATOR OF CHROMOSOME CONDENSATION"/>
    <property type="match status" value="1"/>
</dbReference>
<dbReference type="EMBL" id="FRAP01000005">
    <property type="protein sequence ID" value="SHK32279.1"/>
    <property type="molecule type" value="Genomic_DNA"/>
</dbReference>
<dbReference type="InterPro" id="IPR009091">
    <property type="entry name" value="RCC1/BLIP-II"/>
</dbReference>
<dbReference type="Proteomes" id="UP000184363">
    <property type="component" value="Unassembled WGS sequence"/>
</dbReference>
<evidence type="ECO:0000313" key="3">
    <source>
        <dbReference type="Proteomes" id="UP000184363"/>
    </source>
</evidence>
<dbReference type="Gene3D" id="2.130.10.30">
    <property type="entry name" value="Regulator of chromosome condensation 1/beta-lactamase-inhibitor protein II"/>
    <property type="match status" value="1"/>
</dbReference>
<dbReference type="InterPro" id="IPR051553">
    <property type="entry name" value="Ran_GTPase-activating"/>
</dbReference>
<keyword evidence="1" id="KW-0732">Signal</keyword>
<dbReference type="GO" id="GO:0005085">
    <property type="term" value="F:guanyl-nucleotide exchange factor activity"/>
    <property type="evidence" value="ECO:0007669"/>
    <property type="project" value="TreeGrafter"/>
</dbReference>
<feature type="chain" id="PRO_5038435560" description="Alpha-tubulin suppressor" evidence="1">
    <location>
        <begin position="37"/>
        <end position="393"/>
    </location>
</feature>